<evidence type="ECO:0000313" key="1">
    <source>
        <dbReference type="EMBL" id="ADY49417.1"/>
    </source>
</evidence>
<reference evidence="1" key="1">
    <citation type="journal article" date="2011" name="Genome Res.">
        <title>Deep small RNA sequencing from the nematode Ascaris reveals conservation, functional diversification, and novel developmental profiles.</title>
        <authorList>
            <person name="Wang J."/>
            <person name="Czech B."/>
            <person name="Crunk A."/>
            <person name="Wallace A."/>
            <person name="Mitreva M."/>
            <person name="Hannon G.J."/>
            <person name="Davis R.E."/>
        </authorList>
    </citation>
    <scope>NUCLEOTIDE SEQUENCE</scope>
</reference>
<dbReference type="AlphaFoldDB" id="F1LH13"/>
<keyword evidence="1" id="KW-0687">Ribonucleoprotein</keyword>
<proteinExistence type="evidence at transcript level"/>
<dbReference type="GO" id="GO:0005840">
    <property type="term" value="C:ribosome"/>
    <property type="evidence" value="ECO:0007669"/>
    <property type="project" value="UniProtKB-KW"/>
</dbReference>
<name>F1LH13_ASCSU</name>
<dbReference type="EMBL" id="JI218008">
    <property type="protein sequence ID" value="ADY49417.1"/>
    <property type="molecule type" value="mRNA"/>
</dbReference>
<keyword evidence="1" id="KW-0689">Ribosomal protein</keyword>
<protein>
    <submittedName>
        <fullName evidence="1">40S ribosomal protein S14</fullName>
    </submittedName>
</protein>
<sequence>MLDNVIEKQAYSKEALTKLKLDTYPFYVEREWWKEGKRMTFWSTWRMLKDIKRRRLADHGQLSGVQRAMW</sequence>
<accession>F1LH13</accession>
<organism evidence="1">
    <name type="scientific">Ascaris suum</name>
    <name type="common">Pig roundworm</name>
    <name type="synonym">Ascaris lumbricoides</name>
    <dbReference type="NCBI Taxonomy" id="6253"/>
    <lineage>
        <taxon>Eukaryota</taxon>
        <taxon>Metazoa</taxon>
        <taxon>Ecdysozoa</taxon>
        <taxon>Nematoda</taxon>
        <taxon>Chromadorea</taxon>
        <taxon>Rhabditida</taxon>
        <taxon>Spirurina</taxon>
        <taxon>Ascaridomorpha</taxon>
        <taxon>Ascaridoidea</taxon>
        <taxon>Ascarididae</taxon>
        <taxon>Ascaris</taxon>
    </lineage>
</organism>